<dbReference type="Gene3D" id="1.20.1250.20">
    <property type="entry name" value="MFS general substrate transporter like domains"/>
    <property type="match status" value="2"/>
</dbReference>
<organism evidence="9 10">
    <name type="scientific">Caenorhabditis remanei</name>
    <name type="common">Caenorhabditis vulgaris</name>
    <dbReference type="NCBI Taxonomy" id="31234"/>
    <lineage>
        <taxon>Eukaryota</taxon>
        <taxon>Metazoa</taxon>
        <taxon>Ecdysozoa</taxon>
        <taxon>Nematoda</taxon>
        <taxon>Chromadorea</taxon>
        <taxon>Rhabditida</taxon>
        <taxon>Rhabditina</taxon>
        <taxon>Rhabditomorpha</taxon>
        <taxon>Rhabditoidea</taxon>
        <taxon>Rhabditidae</taxon>
        <taxon>Peloderinae</taxon>
        <taxon>Caenorhabditis</taxon>
    </lineage>
</organism>
<dbReference type="InterPro" id="IPR011701">
    <property type="entry name" value="MFS"/>
</dbReference>
<keyword evidence="3 7" id="KW-0812">Transmembrane</keyword>
<feature type="transmembrane region" description="Helical" evidence="7">
    <location>
        <begin position="276"/>
        <end position="296"/>
    </location>
</feature>
<dbReference type="GO" id="GO:0022857">
    <property type="term" value="F:transmembrane transporter activity"/>
    <property type="evidence" value="ECO:0007669"/>
    <property type="project" value="InterPro"/>
</dbReference>
<protein>
    <recommendedName>
        <fullName evidence="8">Major facilitator superfamily (MFS) profile domain-containing protein</fullName>
    </recommendedName>
</protein>
<comment type="caution">
    <text evidence="9">The sequence shown here is derived from an EMBL/GenBank/DDBJ whole genome shotgun (WGS) entry which is preliminary data.</text>
</comment>
<evidence type="ECO:0000256" key="6">
    <source>
        <dbReference type="SAM" id="MobiDB-lite"/>
    </source>
</evidence>
<feature type="transmembrane region" description="Helical" evidence="7">
    <location>
        <begin position="233"/>
        <end position="255"/>
    </location>
</feature>
<dbReference type="SUPFAM" id="SSF103473">
    <property type="entry name" value="MFS general substrate transporter"/>
    <property type="match status" value="1"/>
</dbReference>
<proteinExistence type="predicted"/>
<keyword evidence="4 7" id="KW-1133">Transmembrane helix</keyword>
<dbReference type="KEGG" id="crq:GCK72_022251"/>
<dbReference type="PANTHER" id="PTHR23506:SF26">
    <property type="entry name" value="MFS-TYPE TRANSPORTER SLC18B1"/>
    <property type="match status" value="1"/>
</dbReference>
<feature type="region of interest" description="Disordered" evidence="6">
    <location>
        <begin position="30"/>
        <end position="51"/>
    </location>
</feature>
<reference evidence="9 10" key="1">
    <citation type="submission" date="2019-12" db="EMBL/GenBank/DDBJ databases">
        <title>Chromosome-level assembly of the Caenorhabditis remanei genome.</title>
        <authorList>
            <person name="Teterina A.A."/>
            <person name="Willis J.H."/>
            <person name="Phillips P.C."/>
        </authorList>
    </citation>
    <scope>NUCLEOTIDE SEQUENCE [LARGE SCALE GENOMIC DNA]</scope>
    <source>
        <strain evidence="9 10">PX506</strain>
        <tissue evidence="9">Whole organism</tissue>
    </source>
</reference>
<dbReference type="GeneID" id="9809523"/>
<evidence type="ECO:0000313" key="10">
    <source>
        <dbReference type="Proteomes" id="UP000483820"/>
    </source>
</evidence>
<feature type="transmembrane region" description="Helical" evidence="7">
    <location>
        <begin position="343"/>
        <end position="362"/>
    </location>
</feature>
<feature type="transmembrane region" description="Helical" evidence="7">
    <location>
        <begin position="73"/>
        <end position="97"/>
    </location>
</feature>
<dbReference type="CTD" id="9809523"/>
<accession>A0A6A5FTB9</accession>
<dbReference type="InterPro" id="IPR050930">
    <property type="entry name" value="MFS_Vesicular_Transporter"/>
</dbReference>
<dbReference type="GO" id="GO:0016020">
    <property type="term" value="C:membrane"/>
    <property type="evidence" value="ECO:0007669"/>
    <property type="project" value="UniProtKB-SubCell"/>
</dbReference>
<dbReference type="AlphaFoldDB" id="A0A6A5FTB9"/>
<comment type="subcellular location">
    <subcellularLocation>
        <location evidence="1">Membrane</location>
        <topology evidence="1">Multi-pass membrane protein</topology>
    </subcellularLocation>
</comment>
<dbReference type="PANTHER" id="PTHR23506">
    <property type="entry name" value="GH10249P"/>
    <property type="match status" value="1"/>
</dbReference>
<feature type="transmembrane region" description="Helical" evidence="7">
    <location>
        <begin position="168"/>
        <end position="195"/>
    </location>
</feature>
<feature type="transmembrane region" description="Helical" evidence="7">
    <location>
        <begin position="374"/>
        <end position="396"/>
    </location>
</feature>
<feature type="transmembrane region" description="Helical" evidence="7">
    <location>
        <begin position="202"/>
        <end position="227"/>
    </location>
</feature>
<feature type="compositionally biased region" description="Polar residues" evidence="6">
    <location>
        <begin position="559"/>
        <end position="571"/>
    </location>
</feature>
<dbReference type="InterPro" id="IPR020846">
    <property type="entry name" value="MFS_dom"/>
</dbReference>
<dbReference type="Pfam" id="PF00402">
    <property type="entry name" value="Calponin"/>
    <property type="match status" value="1"/>
</dbReference>
<feature type="transmembrane region" description="Helical" evidence="7">
    <location>
        <begin position="141"/>
        <end position="162"/>
    </location>
</feature>
<evidence type="ECO:0000313" key="9">
    <source>
        <dbReference type="EMBL" id="KAF1745804.1"/>
    </source>
</evidence>
<feature type="transmembrane region" description="Helical" evidence="7">
    <location>
        <begin position="109"/>
        <end position="129"/>
    </location>
</feature>
<feature type="transmembrane region" description="Helical" evidence="7">
    <location>
        <begin position="316"/>
        <end position="336"/>
    </location>
</feature>
<keyword evidence="5 7" id="KW-0472">Membrane</keyword>
<feature type="compositionally biased region" description="Basic and acidic residues" evidence="6">
    <location>
        <begin position="513"/>
        <end position="527"/>
    </location>
</feature>
<name>A0A6A5FTB9_CAERE</name>
<evidence type="ECO:0000256" key="1">
    <source>
        <dbReference type="ARBA" id="ARBA00004141"/>
    </source>
</evidence>
<dbReference type="EMBL" id="WUAV01000006">
    <property type="protein sequence ID" value="KAF1745804.1"/>
    <property type="molecule type" value="Genomic_DNA"/>
</dbReference>
<keyword evidence="2" id="KW-0813">Transport</keyword>
<evidence type="ECO:0000256" key="4">
    <source>
        <dbReference type="ARBA" id="ARBA00022989"/>
    </source>
</evidence>
<evidence type="ECO:0000256" key="5">
    <source>
        <dbReference type="ARBA" id="ARBA00023136"/>
    </source>
</evidence>
<dbReference type="RefSeq" id="XP_003107011.2">
    <property type="nucleotide sequence ID" value="XM_003106963.2"/>
</dbReference>
<feature type="region of interest" description="Disordered" evidence="6">
    <location>
        <begin position="510"/>
        <end position="571"/>
    </location>
</feature>
<evidence type="ECO:0000256" key="2">
    <source>
        <dbReference type="ARBA" id="ARBA00022448"/>
    </source>
</evidence>
<feature type="compositionally biased region" description="Acidic residues" evidence="6">
    <location>
        <begin position="37"/>
        <end position="51"/>
    </location>
</feature>
<sequence length="571" mass="62078">MPISTQISVDGPRTSVLNAKVNYETAAETLSIKESEGSESDSDEESGISDEEQTVPFLKSALQTVSALSSRQILSISMLSLANLCSTIAFSCIAPFYPAEAKLKNLSETQTGIVFGIFEFTMFIISPIFGKYIILIGARTMFIVGIAVTGFTAILFGFLNYLPSGQVFFWFSVLVRILEAVGDAAFVTSSFAIAAKSFPKNVAFVVGILETFAGLGYTAGPVIGGLLYDIGGFQLPFLVLGVVLLVAAVLAFFVIENSKDDETNAEGKGMLEILKLPQIWLPIFSVISCAISLSFLDPTLSNHLESFKLTPTEIGLMFLLCGGFYTVMCPVFGAIMDRLHNGSTLLFFGSIATLLSMFFIGPTPLLSGYVEKDLWVIGISLAVLGLAASALYIPCFQMCLDEVKDKGFDDNFQTYGCVSGIFQAAFGFGSFIGPTFGSVVVESDYAKQQAEKHKRKIILPNVISWEYGTNKYASQKGQSAFGTIRNTKLNNDSDVQYWKKNDVVHYVYEQVPNDDKKDAKSPEEPSDSRPTSSASSVPRFESQHNTDASDEQYKAWIGGQTTTFTPAKSNE</sequence>
<evidence type="ECO:0000256" key="7">
    <source>
        <dbReference type="SAM" id="Phobius"/>
    </source>
</evidence>
<gene>
    <name evidence="9" type="ORF">GCK72_022251</name>
</gene>
<feature type="domain" description="Major facilitator superfamily (MFS) profile" evidence="8">
    <location>
        <begin position="75"/>
        <end position="494"/>
    </location>
</feature>
<dbReference type="Pfam" id="PF07690">
    <property type="entry name" value="MFS_1"/>
    <property type="match status" value="1"/>
</dbReference>
<dbReference type="InterPro" id="IPR036259">
    <property type="entry name" value="MFS_trans_sf"/>
</dbReference>
<dbReference type="Proteomes" id="UP000483820">
    <property type="component" value="Chromosome X"/>
</dbReference>
<evidence type="ECO:0000259" key="8">
    <source>
        <dbReference type="PROSITE" id="PS50850"/>
    </source>
</evidence>
<feature type="compositionally biased region" description="Low complexity" evidence="6">
    <location>
        <begin position="528"/>
        <end position="538"/>
    </location>
</feature>
<dbReference type="PROSITE" id="PS50850">
    <property type="entry name" value="MFS"/>
    <property type="match status" value="1"/>
</dbReference>
<evidence type="ECO:0000256" key="3">
    <source>
        <dbReference type="ARBA" id="ARBA00022692"/>
    </source>
</evidence>
<dbReference type="InterPro" id="IPR000557">
    <property type="entry name" value="Calponin_repeat"/>
</dbReference>
<dbReference type="PROSITE" id="PS51122">
    <property type="entry name" value="CALPONIN_2"/>
    <property type="match status" value="1"/>
</dbReference>